<dbReference type="PANTHER" id="PTHR35555:SF3">
    <property type="entry name" value="ENDONUCLEASE-REVERSE TRANSCRIPTASE"/>
    <property type="match status" value="1"/>
</dbReference>
<keyword evidence="1" id="KW-0175">Coiled coil</keyword>
<organism evidence="3 4">
    <name type="scientific">Holothuria leucospilota</name>
    <name type="common">Black long sea cucumber</name>
    <name type="synonym">Mertensiothuria leucospilota</name>
    <dbReference type="NCBI Taxonomy" id="206669"/>
    <lineage>
        <taxon>Eukaryota</taxon>
        <taxon>Metazoa</taxon>
        <taxon>Echinodermata</taxon>
        <taxon>Eleutherozoa</taxon>
        <taxon>Echinozoa</taxon>
        <taxon>Holothuroidea</taxon>
        <taxon>Aspidochirotacea</taxon>
        <taxon>Aspidochirotida</taxon>
        <taxon>Holothuriidae</taxon>
        <taxon>Holothuria</taxon>
    </lineage>
</organism>
<reference evidence="3" key="1">
    <citation type="submission" date="2021-10" db="EMBL/GenBank/DDBJ databases">
        <title>Tropical sea cucumber genome reveals ecological adaptation and Cuvierian tubules defense mechanism.</title>
        <authorList>
            <person name="Chen T."/>
        </authorList>
    </citation>
    <scope>NUCLEOTIDE SEQUENCE</scope>
    <source>
        <strain evidence="3">Nanhai2018</strain>
        <tissue evidence="3">Muscle</tissue>
    </source>
</reference>
<gene>
    <name evidence="3" type="ORF">HOLleu_05986</name>
</gene>
<dbReference type="AlphaFoldDB" id="A0A9Q1CKU3"/>
<comment type="caution">
    <text evidence="3">The sequence shown here is derived from an EMBL/GenBank/DDBJ whole genome shotgun (WGS) entry which is preliminary data.</text>
</comment>
<accession>A0A9Q1CKU3</accession>
<sequence length="261" mass="30397">MPGRGQPDSAGKKKQNQPNTQQKLTSLATSLTTRQRRREATTQSVQAETEEDTTNGFLEHLDSCIETINSELQKIRQEFSSIIDEHSKRLEDLESENTSLKNKCELLSSKVSALEKSRDDHSQQINNQERFSRRNNLRIVGLKSDREEDCIKMAQEVISKIGVENCSIERAHRDGRSVEGRDRHLLVKLSYYQDKVFVMKHARQALEQETYYVIDDLTKIDLKEKRRWSKQVNDLYHQGTKLRFYAGCWRQTSGRPYNFIS</sequence>
<name>A0A9Q1CKU3_HOLLE</name>
<protein>
    <submittedName>
        <fullName evidence="3">LINE-1 type transposase domain-containing protein 1</fullName>
    </submittedName>
</protein>
<evidence type="ECO:0000313" key="3">
    <source>
        <dbReference type="EMBL" id="KAJ8047088.1"/>
    </source>
</evidence>
<dbReference type="Gene3D" id="3.30.70.1820">
    <property type="entry name" value="L1 transposable element, RRM domain"/>
    <property type="match status" value="1"/>
</dbReference>
<keyword evidence="4" id="KW-1185">Reference proteome</keyword>
<evidence type="ECO:0000256" key="1">
    <source>
        <dbReference type="SAM" id="Coils"/>
    </source>
</evidence>
<proteinExistence type="predicted"/>
<dbReference type="PANTHER" id="PTHR35555">
    <property type="entry name" value="ENDONUCLEASE-REVERSE TRANSCRIPTASE"/>
    <property type="match status" value="1"/>
</dbReference>
<feature type="region of interest" description="Disordered" evidence="2">
    <location>
        <begin position="1"/>
        <end position="54"/>
    </location>
</feature>
<dbReference type="OrthoDB" id="5962274at2759"/>
<dbReference type="Proteomes" id="UP001152320">
    <property type="component" value="Chromosome 2"/>
</dbReference>
<dbReference type="EMBL" id="JAIZAY010000002">
    <property type="protein sequence ID" value="KAJ8047088.1"/>
    <property type="molecule type" value="Genomic_DNA"/>
</dbReference>
<evidence type="ECO:0000256" key="2">
    <source>
        <dbReference type="SAM" id="MobiDB-lite"/>
    </source>
</evidence>
<feature type="coiled-coil region" evidence="1">
    <location>
        <begin position="58"/>
        <end position="110"/>
    </location>
</feature>
<evidence type="ECO:0000313" key="4">
    <source>
        <dbReference type="Proteomes" id="UP001152320"/>
    </source>
</evidence>